<evidence type="ECO:0000313" key="2">
    <source>
        <dbReference type="EMBL" id="VDM12591.1"/>
    </source>
</evidence>
<organism evidence="2 3">
    <name type="scientific">Wuchereria bancrofti</name>
    <dbReference type="NCBI Taxonomy" id="6293"/>
    <lineage>
        <taxon>Eukaryota</taxon>
        <taxon>Metazoa</taxon>
        <taxon>Ecdysozoa</taxon>
        <taxon>Nematoda</taxon>
        <taxon>Chromadorea</taxon>
        <taxon>Rhabditida</taxon>
        <taxon>Spirurina</taxon>
        <taxon>Spiruromorpha</taxon>
        <taxon>Filarioidea</taxon>
        <taxon>Onchocercidae</taxon>
        <taxon>Wuchereria</taxon>
    </lineage>
</organism>
<feature type="compositionally biased region" description="Basic and acidic residues" evidence="1">
    <location>
        <begin position="1"/>
        <end position="18"/>
    </location>
</feature>
<keyword evidence="3" id="KW-1185">Reference proteome</keyword>
<feature type="region of interest" description="Disordered" evidence="1">
    <location>
        <begin position="1"/>
        <end position="30"/>
    </location>
</feature>
<name>A0A3P7DRI4_WUCBA</name>
<dbReference type="AlphaFoldDB" id="A0A3P7DRI4"/>
<evidence type="ECO:0000313" key="3">
    <source>
        <dbReference type="Proteomes" id="UP000270924"/>
    </source>
</evidence>
<accession>A0A3P7DRI4</accession>
<dbReference type="Proteomes" id="UP000270924">
    <property type="component" value="Unassembled WGS sequence"/>
</dbReference>
<gene>
    <name evidence="2" type="ORF">WBA_LOCUS5977</name>
</gene>
<protein>
    <submittedName>
        <fullName evidence="2">Uncharacterized protein</fullName>
    </submittedName>
</protein>
<evidence type="ECO:0000256" key="1">
    <source>
        <dbReference type="SAM" id="MobiDB-lite"/>
    </source>
</evidence>
<dbReference type="InParanoid" id="A0A3P7DRI4"/>
<sequence length="30" mass="3635">MIRSHAEHDNRKMRKDNAQKWSMIHKVSSI</sequence>
<dbReference type="EMBL" id="UYWW01003259">
    <property type="protein sequence ID" value="VDM12591.1"/>
    <property type="molecule type" value="Genomic_DNA"/>
</dbReference>
<reference evidence="2 3" key="1">
    <citation type="submission" date="2018-11" db="EMBL/GenBank/DDBJ databases">
        <authorList>
            <consortium name="Pathogen Informatics"/>
        </authorList>
    </citation>
    <scope>NUCLEOTIDE SEQUENCE [LARGE SCALE GENOMIC DNA]</scope>
</reference>
<proteinExistence type="predicted"/>